<comment type="subunit">
    <text evidence="1">Homodimer.</text>
</comment>
<keyword evidence="1" id="KW-0052">Apoplast</keyword>
<gene>
    <name evidence="2" type="ORF">ZIOFF_026674</name>
</gene>
<dbReference type="EMBL" id="JACMSC010000007">
    <property type="protein sequence ID" value="KAG6516221.1"/>
    <property type="molecule type" value="Genomic_DNA"/>
</dbReference>
<protein>
    <recommendedName>
        <fullName evidence="1">Dirigent protein</fullName>
    </recommendedName>
</protein>
<organism evidence="2 3">
    <name type="scientific">Zingiber officinale</name>
    <name type="common">Ginger</name>
    <name type="synonym">Amomum zingiber</name>
    <dbReference type="NCBI Taxonomy" id="94328"/>
    <lineage>
        <taxon>Eukaryota</taxon>
        <taxon>Viridiplantae</taxon>
        <taxon>Streptophyta</taxon>
        <taxon>Embryophyta</taxon>
        <taxon>Tracheophyta</taxon>
        <taxon>Spermatophyta</taxon>
        <taxon>Magnoliopsida</taxon>
        <taxon>Liliopsida</taxon>
        <taxon>Zingiberales</taxon>
        <taxon>Zingiberaceae</taxon>
        <taxon>Zingiber</taxon>
    </lineage>
</organism>
<sequence>MATAFRSSCSSTILPILLVAAVSLTAAGATVTHLHFFWHDLVTAPNPTAVIVTQPVDPSSGFGVTVVIDDAMTEGPDPSSTPVGRRRGSTWCTISIMGRNPVLNHEREIPVVGGTGHFRQGRGYALLKTYSVNATTRNAVVEYDVYSALWVVNLATAGEEPLRRKEKSSASRLTSIATHVVLLGGDVEIRCLPRALAADHVQVALASSSEHLQ</sequence>
<reference evidence="2 3" key="1">
    <citation type="submission" date="2020-08" db="EMBL/GenBank/DDBJ databases">
        <title>Plant Genome Project.</title>
        <authorList>
            <person name="Zhang R.-G."/>
        </authorList>
    </citation>
    <scope>NUCLEOTIDE SEQUENCE [LARGE SCALE GENOMIC DNA]</scope>
    <source>
        <tissue evidence="2">Rhizome</tissue>
    </source>
</reference>
<proteinExistence type="inferred from homology"/>
<dbReference type="Proteomes" id="UP000734854">
    <property type="component" value="Unassembled WGS sequence"/>
</dbReference>
<comment type="caution">
    <text evidence="2">The sequence shown here is derived from an EMBL/GenBank/DDBJ whole genome shotgun (WGS) entry which is preliminary data.</text>
</comment>
<comment type="function">
    <text evidence="1">Dirigent proteins impart stereoselectivity on the phenoxy radical-coupling reaction, yielding optically active lignans from two molecules of coniferyl alcohol in the biosynthesis of lignans, flavonolignans, and alkaloids and thus plays a central role in plant secondary metabolism.</text>
</comment>
<keyword evidence="1" id="KW-0964">Secreted</keyword>
<accession>A0A8J5H5D3</accession>
<evidence type="ECO:0000313" key="3">
    <source>
        <dbReference type="Proteomes" id="UP000734854"/>
    </source>
</evidence>
<comment type="subcellular location">
    <subcellularLocation>
        <location evidence="1">Secreted</location>
        <location evidence="1">Extracellular space</location>
        <location evidence="1">Apoplast</location>
    </subcellularLocation>
</comment>
<evidence type="ECO:0000256" key="1">
    <source>
        <dbReference type="RuleBase" id="RU363099"/>
    </source>
</evidence>
<dbReference type="GO" id="GO:0048046">
    <property type="term" value="C:apoplast"/>
    <property type="evidence" value="ECO:0007669"/>
    <property type="project" value="UniProtKB-SubCell"/>
</dbReference>
<evidence type="ECO:0000313" key="2">
    <source>
        <dbReference type="EMBL" id="KAG6516221.1"/>
    </source>
</evidence>
<dbReference type="PANTHER" id="PTHR21495">
    <property type="entry name" value="NUCLEOPORIN-RELATED"/>
    <property type="match status" value="1"/>
</dbReference>
<name>A0A8J5H5D3_ZINOF</name>
<dbReference type="AlphaFoldDB" id="A0A8J5H5D3"/>
<dbReference type="Pfam" id="PF03018">
    <property type="entry name" value="Dirigent"/>
    <property type="match status" value="2"/>
</dbReference>
<comment type="similarity">
    <text evidence="1">Belongs to the plant dirigent protein family.</text>
</comment>
<dbReference type="InterPro" id="IPR004265">
    <property type="entry name" value="Dirigent"/>
</dbReference>
<keyword evidence="3" id="KW-1185">Reference proteome</keyword>